<sequence>VPVLHQGRFSRVLLNSPESGTSPVLTPRPASRQATRRPDRPSALPFERFTVLPKRRDRLDLSLTTGEASVRPGVPGEDATRRDATGRLRASAKPDRWPKVRGAHRSTWGTAHKRRSLRRGSQEGSRFSATTLPPPIPRRPAVPQGGPRVQTARAEGYFETIKFREITWFLITNTVYYV</sequence>
<feature type="region of interest" description="Disordered" evidence="1">
    <location>
        <begin position="60"/>
        <end position="148"/>
    </location>
</feature>
<feature type="region of interest" description="Disordered" evidence="1">
    <location>
        <begin position="14"/>
        <end position="45"/>
    </location>
</feature>
<dbReference type="Proteomes" id="UP000075809">
    <property type="component" value="Unassembled WGS sequence"/>
</dbReference>
<evidence type="ECO:0000256" key="1">
    <source>
        <dbReference type="SAM" id="MobiDB-lite"/>
    </source>
</evidence>
<name>A0A151WK08_9HYME</name>
<feature type="compositionally biased region" description="Basic and acidic residues" evidence="1">
    <location>
        <begin position="78"/>
        <end position="98"/>
    </location>
</feature>
<dbReference type="AlphaFoldDB" id="A0A151WK08"/>
<feature type="non-terminal residue" evidence="2">
    <location>
        <position position="1"/>
    </location>
</feature>
<keyword evidence="3" id="KW-1185">Reference proteome</keyword>
<feature type="compositionally biased region" description="Polar residues" evidence="1">
    <location>
        <begin position="122"/>
        <end position="131"/>
    </location>
</feature>
<reference evidence="2 3" key="1">
    <citation type="submission" date="2015-09" db="EMBL/GenBank/DDBJ databases">
        <title>Trachymyrmex zeteki WGS genome.</title>
        <authorList>
            <person name="Nygaard S."/>
            <person name="Hu H."/>
            <person name="Boomsma J."/>
            <person name="Zhang G."/>
        </authorList>
    </citation>
    <scope>NUCLEOTIDE SEQUENCE [LARGE SCALE GENOMIC DNA]</scope>
    <source>
        <strain evidence="2">Tzet28-1</strain>
        <tissue evidence="2">Whole body</tissue>
    </source>
</reference>
<accession>A0A151WK08</accession>
<evidence type="ECO:0000313" key="2">
    <source>
        <dbReference type="EMBL" id="KYQ48140.1"/>
    </source>
</evidence>
<gene>
    <name evidence="2" type="ORF">ALC60_12852</name>
</gene>
<proteinExistence type="predicted"/>
<evidence type="ECO:0000313" key="3">
    <source>
        <dbReference type="Proteomes" id="UP000075809"/>
    </source>
</evidence>
<dbReference type="EMBL" id="KQ983031">
    <property type="protein sequence ID" value="KYQ48140.1"/>
    <property type="molecule type" value="Genomic_DNA"/>
</dbReference>
<protein>
    <submittedName>
        <fullName evidence="2">Uncharacterized protein</fullName>
    </submittedName>
</protein>
<organism evidence="2 3">
    <name type="scientific">Mycetomoellerius zeteki</name>
    <dbReference type="NCBI Taxonomy" id="64791"/>
    <lineage>
        <taxon>Eukaryota</taxon>
        <taxon>Metazoa</taxon>
        <taxon>Ecdysozoa</taxon>
        <taxon>Arthropoda</taxon>
        <taxon>Hexapoda</taxon>
        <taxon>Insecta</taxon>
        <taxon>Pterygota</taxon>
        <taxon>Neoptera</taxon>
        <taxon>Endopterygota</taxon>
        <taxon>Hymenoptera</taxon>
        <taxon>Apocrita</taxon>
        <taxon>Aculeata</taxon>
        <taxon>Formicoidea</taxon>
        <taxon>Formicidae</taxon>
        <taxon>Myrmicinae</taxon>
        <taxon>Mycetomoellerius</taxon>
    </lineage>
</organism>